<name>A0ABC9U2U0_CLOSY</name>
<dbReference type="AlphaFoldDB" id="A0ABC9U2U0"/>
<reference evidence="1 2" key="1">
    <citation type="submission" date="2013-07" db="EMBL/GenBank/DDBJ databases">
        <authorList>
            <person name="Weinstock G."/>
            <person name="Sodergren E."/>
            <person name="Wylie T."/>
            <person name="Fulton L."/>
            <person name="Fulton R."/>
            <person name="Fronick C."/>
            <person name="O'Laughlin M."/>
            <person name="Godfrey J."/>
            <person name="Miner T."/>
            <person name="Herter B."/>
            <person name="Appelbaum E."/>
            <person name="Cordes M."/>
            <person name="Lek S."/>
            <person name="Wollam A."/>
            <person name="Pepin K.H."/>
            <person name="Palsikar V.B."/>
            <person name="Mitreva M."/>
            <person name="Wilson R.K."/>
        </authorList>
    </citation>
    <scope>NUCLEOTIDE SEQUENCE [LARGE SCALE GENOMIC DNA]</scope>
    <source>
        <strain evidence="1 2">ATCC 14940</strain>
    </source>
</reference>
<dbReference type="Proteomes" id="UP000016491">
    <property type="component" value="Unassembled WGS sequence"/>
</dbReference>
<evidence type="ECO:0000313" key="1">
    <source>
        <dbReference type="EMBL" id="ERI79921.1"/>
    </source>
</evidence>
<accession>A0ABC9U2U0</accession>
<organism evidence="1 2">
    <name type="scientific">[Clostridium] symbiosum ATCC 14940</name>
    <dbReference type="NCBI Taxonomy" id="411472"/>
    <lineage>
        <taxon>Bacteria</taxon>
        <taxon>Bacillati</taxon>
        <taxon>Bacillota</taxon>
        <taxon>Clostridia</taxon>
        <taxon>Lachnospirales</taxon>
        <taxon>Lachnospiraceae</taxon>
        <taxon>Otoolea</taxon>
    </lineage>
</organism>
<proteinExistence type="predicted"/>
<comment type="caution">
    <text evidence="1">The sequence shown here is derived from an EMBL/GenBank/DDBJ whole genome shotgun (WGS) entry which is preliminary data.</text>
</comment>
<protein>
    <recommendedName>
        <fullName evidence="3">Glutamine amidotransferase type-2 domain-containing protein</fullName>
    </recommendedName>
</protein>
<evidence type="ECO:0008006" key="3">
    <source>
        <dbReference type="Google" id="ProtNLM"/>
    </source>
</evidence>
<dbReference type="EMBL" id="AWSU01000045">
    <property type="protein sequence ID" value="ERI79921.1"/>
    <property type="molecule type" value="Genomic_DNA"/>
</dbReference>
<gene>
    <name evidence="1" type="ORF">CLOSYM_00556</name>
</gene>
<sequence>MQTESCGVGAFFCVRKAPGVPEPYFVSQFFMQRFPAGDGCGEA</sequence>
<evidence type="ECO:0000313" key="2">
    <source>
        <dbReference type="Proteomes" id="UP000016491"/>
    </source>
</evidence>